<accession>A0A0D0DGT4</accession>
<sequence length="58" mass="7112">AVSDPNAQHHQDSSLAWFWIMDVQRDAELNNWMLEFYWGHWLRAKALKDRWEEQVELL</sequence>
<feature type="non-terminal residue" evidence="1">
    <location>
        <position position="1"/>
    </location>
</feature>
<dbReference type="OrthoDB" id="3265433at2759"/>
<keyword evidence="2" id="KW-1185">Reference proteome</keyword>
<dbReference type="EMBL" id="KN827108">
    <property type="protein sequence ID" value="KIK77160.1"/>
    <property type="molecule type" value="Genomic_DNA"/>
</dbReference>
<gene>
    <name evidence="1" type="ORF">PAXRUDRAFT_73558</name>
</gene>
<dbReference type="InParanoid" id="A0A0D0DGT4"/>
<evidence type="ECO:0000313" key="2">
    <source>
        <dbReference type="Proteomes" id="UP000054538"/>
    </source>
</evidence>
<dbReference type="HOGENOM" id="CLU_003703_9_1_1"/>
<reference evidence="2" key="2">
    <citation type="submission" date="2015-01" db="EMBL/GenBank/DDBJ databases">
        <title>Evolutionary Origins and Diversification of the Mycorrhizal Mutualists.</title>
        <authorList>
            <consortium name="DOE Joint Genome Institute"/>
            <consortium name="Mycorrhizal Genomics Consortium"/>
            <person name="Kohler A."/>
            <person name="Kuo A."/>
            <person name="Nagy L.G."/>
            <person name="Floudas D."/>
            <person name="Copeland A."/>
            <person name="Barry K.W."/>
            <person name="Cichocki N."/>
            <person name="Veneault-Fourrey C."/>
            <person name="LaButti K."/>
            <person name="Lindquist E.A."/>
            <person name="Lipzen A."/>
            <person name="Lundell T."/>
            <person name="Morin E."/>
            <person name="Murat C."/>
            <person name="Riley R."/>
            <person name="Ohm R."/>
            <person name="Sun H."/>
            <person name="Tunlid A."/>
            <person name="Henrissat B."/>
            <person name="Grigoriev I.V."/>
            <person name="Hibbett D.S."/>
            <person name="Martin F."/>
        </authorList>
    </citation>
    <scope>NUCLEOTIDE SEQUENCE [LARGE SCALE GENOMIC DNA]</scope>
    <source>
        <strain evidence="2">Ve08.2h10</strain>
    </source>
</reference>
<proteinExistence type="predicted"/>
<feature type="non-terminal residue" evidence="1">
    <location>
        <position position="58"/>
    </location>
</feature>
<dbReference type="AlphaFoldDB" id="A0A0D0DGT4"/>
<name>A0A0D0DGT4_9AGAM</name>
<protein>
    <submittedName>
        <fullName evidence="1">Uncharacterized protein</fullName>
    </submittedName>
</protein>
<evidence type="ECO:0000313" key="1">
    <source>
        <dbReference type="EMBL" id="KIK77160.1"/>
    </source>
</evidence>
<organism evidence="1 2">
    <name type="scientific">Paxillus rubicundulus Ve08.2h10</name>
    <dbReference type="NCBI Taxonomy" id="930991"/>
    <lineage>
        <taxon>Eukaryota</taxon>
        <taxon>Fungi</taxon>
        <taxon>Dikarya</taxon>
        <taxon>Basidiomycota</taxon>
        <taxon>Agaricomycotina</taxon>
        <taxon>Agaricomycetes</taxon>
        <taxon>Agaricomycetidae</taxon>
        <taxon>Boletales</taxon>
        <taxon>Paxilineae</taxon>
        <taxon>Paxillaceae</taxon>
        <taxon>Paxillus</taxon>
    </lineage>
</organism>
<dbReference type="Proteomes" id="UP000054538">
    <property type="component" value="Unassembled WGS sequence"/>
</dbReference>
<reference evidence="1 2" key="1">
    <citation type="submission" date="2014-04" db="EMBL/GenBank/DDBJ databases">
        <authorList>
            <consortium name="DOE Joint Genome Institute"/>
            <person name="Kuo A."/>
            <person name="Kohler A."/>
            <person name="Jargeat P."/>
            <person name="Nagy L.G."/>
            <person name="Floudas D."/>
            <person name="Copeland A."/>
            <person name="Barry K.W."/>
            <person name="Cichocki N."/>
            <person name="Veneault-Fourrey C."/>
            <person name="LaButti K."/>
            <person name="Lindquist E.A."/>
            <person name="Lipzen A."/>
            <person name="Lundell T."/>
            <person name="Morin E."/>
            <person name="Murat C."/>
            <person name="Sun H."/>
            <person name="Tunlid A."/>
            <person name="Henrissat B."/>
            <person name="Grigoriev I.V."/>
            <person name="Hibbett D.S."/>
            <person name="Martin F."/>
            <person name="Nordberg H.P."/>
            <person name="Cantor M.N."/>
            <person name="Hua S.X."/>
        </authorList>
    </citation>
    <scope>NUCLEOTIDE SEQUENCE [LARGE SCALE GENOMIC DNA]</scope>
    <source>
        <strain evidence="1 2">Ve08.2h10</strain>
    </source>
</reference>